<evidence type="ECO:0000259" key="1">
    <source>
        <dbReference type="PROSITE" id="PS50206"/>
    </source>
</evidence>
<dbReference type="AlphaFoldDB" id="A0A7G2CLR0"/>
<sequence>MSKVTKISPATLNDMLKDKKVYLVDVREDSEFEAEHIAEAHPFPKSTLNPDAIFKAAGKDASICVQCLAGGRSAQSAAVLEDELSKTDAYGDVKLYDLVGGINAWKEAGLPTTH</sequence>
<protein>
    <submittedName>
        <fullName evidence="2">Rhodanese-like domain containing protein, putative</fullName>
    </submittedName>
</protein>
<name>A0A7G2CLR0_9TRYP</name>
<organism evidence="2 3">
    <name type="scientific">Angomonas deanei</name>
    <dbReference type="NCBI Taxonomy" id="59799"/>
    <lineage>
        <taxon>Eukaryota</taxon>
        <taxon>Discoba</taxon>
        <taxon>Euglenozoa</taxon>
        <taxon>Kinetoplastea</taxon>
        <taxon>Metakinetoplastina</taxon>
        <taxon>Trypanosomatida</taxon>
        <taxon>Trypanosomatidae</taxon>
        <taxon>Strigomonadinae</taxon>
        <taxon>Angomonas</taxon>
    </lineage>
</organism>
<gene>
    <name evidence="2" type="ORF">ADEAN_000737400</name>
</gene>
<dbReference type="PANTHER" id="PTHR43031">
    <property type="entry name" value="FAD-DEPENDENT OXIDOREDUCTASE"/>
    <property type="match status" value="1"/>
</dbReference>
<dbReference type="Gene3D" id="3.40.250.10">
    <property type="entry name" value="Rhodanese-like domain"/>
    <property type="match status" value="1"/>
</dbReference>
<dbReference type="SMART" id="SM00450">
    <property type="entry name" value="RHOD"/>
    <property type="match status" value="1"/>
</dbReference>
<dbReference type="PANTHER" id="PTHR43031:SF16">
    <property type="entry name" value="OXIDOREDUCTASE"/>
    <property type="match status" value="1"/>
</dbReference>
<dbReference type="InterPro" id="IPR050229">
    <property type="entry name" value="GlpE_sulfurtransferase"/>
</dbReference>
<reference evidence="2 3" key="1">
    <citation type="submission" date="2020-08" db="EMBL/GenBank/DDBJ databases">
        <authorList>
            <person name="Newling K."/>
            <person name="Davey J."/>
            <person name="Forrester S."/>
        </authorList>
    </citation>
    <scope>NUCLEOTIDE SEQUENCE [LARGE SCALE GENOMIC DNA]</scope>
    <source>
        <strain evidence="3">Crithidia deanei Carvalho (ATCC PRA-265)</strain>
    </source>
</reference>
<evidence type="ECO:0000313" key="3">
    <source>
        <dbReference type="Proteomes" id="UP000515908"/>
    </source>
</evidence>
<dbReference type="CDD" id="cd00158">
    <property type="entry name" value="RHOD"/>
    <property type="match status" value="1"/>
</dbReference>
<evidence type="ECO:0000313" key="2">
    <source>
        <dbReference type="EMBL" id="CAD2219861.1"/>
    </source>
</evidence>
<dbReference type="VEuPathDB" id="TriTrypDB:ADEAN_000737400"/>
<dbReference type="EMBL" id="LR877159">
    <property type="protein sequence ID" value="CAD2219861.1"/>
    <property type="molecule type" value="Genomic_DNA"/>
</dbReference>
<dbReference type="InterPro" id="IPR001763">
    <property type="entry name" value="Rhodanese-like_dom"/>
</dbReference>
<feature type="domain" description="Rhodanese" evidence="1">
    <location>
        <begin position="17"/>
        <end position="114"/>
    </location>
</feature>
<dbReference type="Pfam" id="PF00581">
    <property type="entry name" value="Rhodanese"/>
    <property type="match status" value="1"/>
</dbReference>
<proteinExistence type="predicted"/>
<accession>A0A7G2CLR0</accession>
<dbReference type="PROSITE" id="PS50206">
    <property type="entry name" value="RHODANESE_3"/>
    <property type="match status" value="1"/>
</dbReference>
<keyword evidence="3" id="KW-1185">Reference proteome</keyword>
<dbReference type="InterPro" id="IPR036873">
    <property type="entry name" value="Rhodanese-like_dom_sf"/>
</dbReference>
<dbReference type="SUPFAM" id="SSF52821">
    <property type="entry name" value="Rhodanese/Cell cycle control phosphatase"/>
    <property type="match status" value="1"/>
</dbReference>
<dbReference type="Proteomes" id="UP000515908">
    <property type="component" value="Chromosome 15"/>
</dbReference>